<sequence>MENTDVATSDKARSSEHYSEMDRGPATQNDISQRDSSPSGKTMDRQREAQEYIRNRRAQATVADEADENAMIDNVAQFGPQNISRENEDDEQKLLATLAEKYNYNLYLTDDAKPSGNSESPVIEHTNYAAQLHRAQPSSSSQTRQITDGHDSWHHSRPRNRSNSPPAEDLPQSPSPSIRQLDSTQITPSPPPPIPTAPISEFRTGPIFSNSHMPYQANNPRPPYTTNLRQYADRNRIPAAKQISERSGFENNTTNAGTQPSVASQLSDRYRHNQIVSPPHQKSQSPQAAPTQWAAPKPARNNTNIVQNLQDSQALQLSESGSQVSRLQPVSYPSQSREDAPRQNVEQGHDSSHLSGPELWSHNNRLPQKNYPTPDSLSSNSRRQMSYAPQTNSHNSPKAYGHAPPGQLAPVSQGHHGVHGHETYEPHHEHERGPAEYAYGQNSQGEFSPPTTMPNQSNFTPESHGNSTRGHAGGYSSEHQFEPTLEGRRPHMHGSTSSPTLHRHNNLVDWRSQLCQLFNAPPESHDEDLFKMLEITRSKILPDNRDLEPEKLTLPYHTIYRVRCHQKEQTHMFLDTPWLVKDSSTGEHIHGSMIVRNIALHVQQYTNLSFIVYQNYACCKPKSDTLIRSKSLKSKSGDSEHPVANDENELVEFLEGESVCLVGSELSAGLKRLTRQNIQENSYYPSFNVGTEFEAPYPWFYHQRASLEERRRQLKPELLTRVNSFVEYVNDSFGPEYAIVDALLSQGKISRKYLCYLYSPETVILRTVKEEEGKKKAYLTKSWLHLQAGGSPKERGQSVTLAPSLLVSSWTFDGLFQENVESITVDDFKNSEEVVKITALSTYPMRYADPTIGTSLRKQGEMFWKFRHPCYIYYSEEDESEDDIGQSRYMIDVQTYKKLHSKSAGTEAHNRDDLGTLAMASDVPPEGVFTLLLPSTIIGFNIQEKKWADLEVSRMYAVKWNKDAFDSLARDNDTKTLITSLVANQIKEEQSPGLIGRKGTGSIILLHGSSGTGKTMTAESVVEVVEKPLYITSCSEIGTTPEALEKSLEQILYLGKVWKCVILLEEADMFIEKRTLGDLHRNALVSVFLRVIESYNGIIILTSSPIYAMDEVLKSRIQLSLRYSPLTLAQRTKIWETHITQLESLESLFNPSTINISELRANLPTLAKYKLNGHEIGHAVRTSRQLALWKGIPMGFEEVRYVVSVSGRYEDADEEEKKNAGDVVRGVVDEADEDPYDGVEDLMSVAGL</sequence>
<feature type="compositionally biased region" description="Basic and acidic residues" evidence="1">
    <location>
        <begin position="479"/>
        <end position="489"/>
    </location>
</feature>
<feature type="compositionally biased region" description="Basic and acidic residues" evidence="1">
    <location>
        <begin position="419"/>
        <end position="434"/>
    </location>
</feature>
<dbReference type="STRING" id="1432307.W9C480"/>
<feature type="region of interest" description="Disordered" evidence="1">
    <location>
        <begin position="132"/>
        <end position="227"/>
    </location>
</feature>
<gene>
    <name evidence="3" type="ORF">SBOR_9104</name>
</gene>
<evidence type="ECO:0000313" key="3">
    <source>
        <dbReference type="EMBL" id="ESZ90518.1"/>
    </source>
</evidence>
<feature type="domain" description="AAA+ ATPase" evidence="2">
    <location>
        <begin position="1000"/>
        <end position="1127"/>
    </location>
</feature>
<keyword evidence="4" id="KW-1185">Reference proteome</keyword>
<dbReference type="GO" id="GO:0005524">
    <property type="term" value="F:ATP binding"/>
    <property type="evidence" value="ECO:0007669"/>
    <property type="project" value="InterPro"/>
</dbReference>
<dbReference type="PANTHER" id="PTHR46411">
    <property type="entry name" value="FAMILY ATPASE, PUTATIVE-RELATED"/>
    <property type="match status" value="1"/>
</dbReference>
<dbReference type="HOGENOM" id="CLU_004471_4_6_1"/>
<dbReference type="InterPro" id="IPR003593">
    <property type="entry name" value="AAA+_ATPase"/>
</dbReference>
<dbReference type="Gene3D" id="3.40.50.300">
    <property type="entry name" value="P-loop containing nucleotide triphosphate hydrolases"/>
    <property type="match status" value="1"/>
</dbReference>
<accession>W9C480</accession>
<feature type="region of interest" description="Disordered" evidence="1">
    <location>
        <begin position="244"/>
        <end position="298"/>
    </location>
</feature>
<proteinExistence type="predicted"/>
<feature type="compositionally biased region" description="Basic and acidic residues" evidence="1">
    <location>
        <begin position="336"/>
        <end position="352"/>
    </location>
</feature>
<dbReference type="OrthoDB" id="10042665at2759"/>
<feature type="compositionally biased region" description="Polar residues" evidence="1">
    <location>
        <begin position="316"/>
        <end position="335"/>
    </location>
</feature>
<dbReference type="SUPFAM" id="SSF52540">
    <property type="entry name" value="P-loop containing nucleoside triphosphate hydrolases"/>
    <property type="match status" value="1"/>
</dbReference>
<dbReference type="EMBL" id="AYSA01000618">
    <property type="protein sequence ID" value="ESZ90518.1"/>
    <property type="molecule type" value="Genomic_DNA"/>
</dbReference>
<evidence type="ECO:0000256" key="1">
    <source>
        <dbReference type="SAM" id="MobiDB-lite"/>
    </source>
</evidence>
<feature type="compositionally biased region" description="Polar residues" evidence="1">
    <location>
        <begin position="361"/>
        <end position="396"/>
    </location>
</feature>
<dbReference type="SMART" id="SM00382">
    <property type="entry name" value="AAA"/>
    <property type="match status" value="1"/>
</dbReference>
<dbReference type="AlphaFoldDB" id="W9C480"/>
<feature type="compositionally biased region" description="Polar residues" evidence="1">
    <location>
        <begin position="274"/>
        <end position="290"/>
    </location>
</feature>
<dbReference type="InterPro" id="IPR027417">
    <property type="entry name" value="P-loop_NTPase"/>
</dbReference>
<dbReference type="PANTHER" id="PTHR46411:SF2">
    <property type="entry name" value="AAA+ ATPASE DOMAIN-CONTAINING PROTEIN"/>
    <property type="match status" value="1"/>
</dbReference>
<organism evidence="3 4">
    <name type="scientific">Sclerotinia borealis (strain F-4128)</name>
    <dbReference type="NCBI Taxonomy" id="1432307"/>
    <lineage>
        <taxon>Eukaryota</taxon>
        <taxon>Fungi</taxon>
        <taxon>Dikarya</taxon>
        <taxon>Ascomycota</taxon>
        <taxon>Pezizomycotina</taxon>
        <taxon>Leotiomycetes</taxon>
        <taxon>Helotiales</taxon>
        <taxon>Sclerotiniaceae</taxon>
        <taxon>Sclerotinia</taxon>
    </lineage>
</organism>
<dbReference type="GO" id="GO:0016887">
    <property type="term" value="F:ATP hydrolysis activity"/>
    <property type="evidence" value="ECO:0007669"/>
    <property type="project" value="InterPro"/>
</dbReference>
<feature type="compositionally biased region" description="Polar residues" evidence="1">
    <location>
        <begin position="249"/>
        <end position="267"/>
    </location>
</feature>
<protein>
    <recommendedName>
        <fullName evidence="2">AAA+ ATPase domain-containing protein</fullName>
    </recommendedName>
</protein>
<feature type="compositionally biased region" description="Basic and acidic residues" evidence="1">
    <location>
        <begin position="8"/>
        <end position="23"/>
    </location>
</feature>
<dbReference type="InterPro" id="IPR003959">
    <property type="entry name" value="ATPase_AAA_core"/>
</dbReference>
<name>W9C480_SCLBF</name>
<feature type="compositionally biased region" description="Polar residues" evidence="1">
    <location>
        <begin position="136"/>
        <end position="146"/>
    </location>
</feature>
<feature type="region of interest" description="Disordered" evidence="1">
    <location>
        <begin position="1"/>
        <end position="48"/>
    </location>
</feature>
<evidence type="ECO:0000259" key="2">
    <source>
        <dbReference type="SMART" id="SM00382"/>
    </source>
</evidence>
<feature type="compositionally biased region" description="Polar residues" evidence="1">
    <location>
        <begin position="207"/>
        <end position="227"/>
    </location>
</feature>
<dbReference type="Pfam" id="PF00004">
    <property type="entry name" value="AAA"/>
    <property type="match status" value="1"/>
</dbReference>
<comment type="caution">
    <text evidence="3">The sequence shown here is derived from an EMBL/GenBank/DDBJ whole genome shotgun (WGS) entry which is preliminary data.</text>
</comment>
<reference evidence="3 4" key="1">
    <citation type="journal article" date="2014" name="Genome Announc.">
        <title>Draft genome sequence of Sclerotinia borealis, a psychrophilic plant pathogenic fungus.</title>
        <authorList>
            <person name="Mardanov A.V."/>
            <person name="Beletsky A.V."/>
            <person name="Kadnikov V.V."/>
            <person name="Ignatov A.N."/>
            <person name="Ravin N.V."/>
        </authorList>
    </citation>
    <scope>NUCLEOTIDE SEQUENCE [LARGE SCALE GENOMIC DNA]</scope>
    <source>
        <strain evidence="4">F-4157</strain>
    </source>
</reference>
<feature type="compositionally biased region" description="Polar residues" evidence="1">
    <location>
        <begin position="440"/>
        <end position="469"/>
    </location>
</feature>
<feature type="region of interest" description="Disordered" evidence="1">
    <location>
        <begin position="316"/>
        <end position="500"/>
    </location>
</feature>
<evidence type="ECO:0000313" key="4">
    <source>
        <dbReference type="Proteomes" id="UP000019487"/>
    </source>
</evidence>
<feature type="compositionally biased region" description="Polar residues" evidence="1">
    <location>
        <begin position="26"/>
        <end position="40"/>
    </location>
</feature>
<dbReference type="Proteomes" id="UP000019487">
    <property type="component" value="Unassembled WGS sequence"/>
</dbReference>